<dbReference type="Gene3D" id="2.120.10.30">
    <property type="entry name" value="TolB, C-terminal domain"/>
    <property type="match status" value="1"/>
</dbReference>
<organism evidence="6 7">
    <name type="scientific">Papilio xuthus</name>
    <name type="common">Asian swallowtail butterfly</name>
    <dbReference type="NCBI Taxonomy" id="66420"/>
    <lineage>
        <taxon>Eukaryota</taxon>
        <taxon>Metazoa</taxon>
        <taxon>Ecdysozoa</taxon>
        <taxon>Arthropoda</taxon>
        <taxon>Hexapoda</taxon>
        <taxon>Insecta</taxon>
        <taxon>Pterygota</taxon>
        <taxon>Neoptera</taxon>
        <taxon>Endopterygota</taxon>
        <taxon>Lepidoptera</taxon>
        <taxon>Glossata</taxon>
        <taxon>Ditrysia</taxon>
        <taxon>Papilionoidea</taxon>
        <taxon>Papilionidae</taxon>
        <taxon>Papilioninae</taxon>
        <taxon>Papilio</taxon>
    </lineage>
</organism>
<dbReference type="GO" id="GO:0005576">
    <property type="term" value="C:extracellular region"/>
    <property type="evidence" value="ECO:0007669"/>
    <property type="project" value="UniProtKB-SubCell"/>
</dbReference>
<name>A0A194QCC2_PAPXU</name>
<keyword evidence="7" id="KW-1185">Reference proteome</keyword>
<dbReference type="PANTHER" id="PTHR10009:SF11">
    <property type="entry name" value="RH54244P"/>
    <property type="match status" value="1"/>
</dbReference>
<protein>
    <submittedName>
        <fullName evidence="6">Protein yellow</fullName>
    </submittedName>
</protein>
<evidence type="ECO:0000313" key="6">
    <source>
        <dbReference type="EMBL" id="KPJ03193.1"/>
    </source>
</evidence>
<dbReference type="InterPro" id="IPR011042">
    <property type="entry name" value="6-blade_b-propeller_TolB-like"/>
</dbReference>
<accession>A0A194QCC2</accession>
<dbReference type="Pfam" id="PF03022">
    <property type="entry name" value="MRJP"/>
    <property type="match status" value="1"/>
</dbReference>
<comment type="subcellular location">
    <subcellularLocation>
        <location evidence="1">Secreted</location>
    </subcellularLocation>
</comment>
<evidence type="ECO:0000256" key="4">
    <source>
        <dbReference type="ARBA" id="ARBA00022729"/>
    </source>
</evidence>
<gene>
    <name evidence="6" type="ORF">RR46_06349</name>
</gene>
<feature type="signal peptide" evidence="5">
    <location>
        <begin position="1"/>
        <end position="24"/>
    </location>
</feature>
<dbReference type="STRING" id="66420.A0A194QCC2"/>
<evidence type="ECO:0000256" key="2">
    <source>
        <dbReference type="ARBA" id="ARBA00009127"/>
    </source>
</evidence>
<feature type="chain" id="PRO_5008264218" evidence="5">
    <location>
        <begin position="25"/>
        <end position="424"/>
    </location>
</feature>
<keyword evidence="3" id="KW-0964">Secreted</keyword>
<sequence length="424" mass="47934">MVHKNDLALLLLLIVICFVKNSLCLLPPEFEWKVIDFAWQPGHKEVAIASNAYIPKNNLPTGIARWRDKLFITIPRWKRGVPASLNYVLVNGSHQQPLIPYPTWADAFVPDGAKSVSTASTVVSAFRVHVDKCDRLWVVDNGATNICENVRQIAPPAIVVFDLKRDSLKFKHFFSDDVLRDSTVFSSIAVDIVDNDCRNTFAYVADMGAGALVVFDLQHDISWRLEHTHFQFQQNASEFHVGGIDFFWHDGVSSLALSQTASDGYRDLYCYPTSSTKMLKISTKLLRNAHFTPQDVQHGVEVVGEKGPQSQSTACDYDPKNNVLYYTELSKNGVGCWNLDRPFNPENTQLLISDCVALEYPNDIKMDLDGNVWILSDRQARFLYDKMDFNQTNFRVLCAESTALIQGTRCQLSIIERAIAYIKK</sequence>
<dbReference type="InterPro" id="IPR017996">
    <property type="entry name" value="MRJP/yellow-related"/>
</dbReference>
<evidence type="ECO:0000256" key="1">
    <source>
        <dbReference type="ARBA" id="ARBA00004613"/>
    </source>
</evidence>
<proteinExistence type="inferred from homology"/>
<dbReference type="EMBL" id="KQ459185">
    <property type="protein sequence ID" value="KPJ03193.1"/>
    <property type="molecule type" value="Genomic_DNA"/>
</dbReference>
<dbReference type="AlphaFoldDB" id="A0A194QCC2"/>
<dbReference type="Proteomes" id="UP000053268">
    <property type="component" value="Unassembled WGS sequence"/>
</dbReference>
<evidence type="ECO:0000256" key="5">
    <source>
        <dbReference type="SAM" id="SignalP"/>
    </source>
</evidence>
<dbReference type="PANTHER" id="PTHR10009">
    <property type="entry name" value="PROTEIN YELLOW-RELATED"/>
    <property type="match status" value="1"/>
</dbReference>
<reference evidence="6 7" key="1">
    <citation type="journal article" date="2015" name="Nat. Commun.">
        <title>Outbred genome sequencing and CRISPR/Cas9 gene editing in butterflies.</title>
        <authorList>
            <person name="Li X."/>
            <person name="Fan D."/>
            <person name="Zhang W."/>
            <person name="Liu G."/>
            <person name="Zhang L."/>
            <person name="Zhao L."/>
            <person name="Fang X."/>
            <person name="Chen L."/>
            <person name="Dong Y."/>
            <person name="Chen Y."/>
            <person name="Ding Y."/>
            <person name="Zhao R."/>
            <person name="Feng M."/>
            <person name="Zhu Y."/>
            <person name="Feng Y."/>
            <person name="Jiang X."/>
            <person name="Zhu D."/>
            <person name="Xiang H."/>
            <person name="Feng X."/>
            <person name="Li S."/>
            <person name="Wang J."/>
            <person name="Zhang G."/>
            <person name="Kronforst M.R."/>
            <person name="Wang W."/>
        </authorList>
    </citation>
    <scope>NUCLEOTIDE SEQUENCE [LARGE SCALE GENOMIC DNA]</scope>
    <source>
        <strain evidence="6">Ya'a_city_454_Px</strain>
        <tissue evidence="6">Whole body</tissue>
    </source>
</reference>
<evidence type="ECO:0000256" key="3">
    <source>
        <dbReference type="ARBA" id="ARBA00022525"/>
    </source>
</evidence>
<dbReference type="SUPFAM" id="SSF63825">
    <property type="entry name" value="YWTD domain"/>
    <property type="match status" value="1"/>
</dbReference>
<comment type="similarity">
    <text evidence="2">Belongs to the major royal jelly protein family.</text>
</comment>
<keyword evidence="4 5" id="KW-0732">Signal</keyword>
<evidence type="ECO:0000313" key="7">
    <source>
        <dbReference type="Proteomes" id="UP000053268"/>
    </source>
</evidence>